<dbReference type="Pfam" id="PF11902">
    <property type="entry name" value="DUF3422"/>
    <property type="match status" value="1"/>
</dbReference>
<evidence type="ECO:0008006" key="4">
    <source>
        <dbReference type="Google" id="ProtNLM"/>
    </source>
</evidence>
<evidence type="ECO:0000256" key="1">
    <source>
        <dbReference type="SAM" id="Phobius"/>
    </source>
</evidence>
<keyword evidence="1" id="KW-0812">Transmembrane</keyword>
<keyword evidence="1" id="KW-1133">Transmembrane helix</keyword>
<feature type="transmembrane region" description="Helical" evidence="1">
    <location>
        <begin position="391"/>
        <end position="413"/>
    </location>
</feature>
<evidence type="ECO:0000313" key="2">
    <source>
        <dbReference type="EMBL" id="ACA86524.1"/>
    </source>
</evidence>
<dbReference type="HOGENOM" id="CLU_035873_0_0_6"/>
<dbReference type="eggNOG" id="COG4949">
    <property type="taxonomic scope" value="Bacteria"/>
</dbReference>
<sequence>MNQAIKESVIAPESLVSECLNNEEACEARFEQRSIPVSPLRQQISLELHNRPSPKVGIPTCVSHLAIRVNLEQRQREYQHLSAFCHRYSVNPPCIDAGCFFQDFGGFELRWERHLEFSTYSFIRKGQGMQLFDGYSTERVPQDWFDELVGELICAINLTFSKDELSEREIYQAFEGQQVIGSLVADGRARVYSSFRLHSDGFSRTIIQSEQLNSYQAGRLIQRTLEIETYQMLALLSLPIARELSPKVSQMESELVALNQQMANLSQHDDSEMLDKLSNLAGQTEQLIADISYRFSATNAYYALVCARLEQLKEQDITGVERINEFVTRRLNPGIRTCQALTQRLEDLTRRIARASSLLRTRVDLSIEQQNQQLLHAINQRGKIQLRLQQMVEGVSVAAMAYYLMGLLEYILSALNANGYQFNKLMFKGVAVPVFLFFAWWLLRFAMGYIRKEPERPL</sequence>
<dbReference type="KEGG" id="swd:Swoo_2243"/>
<dbReference type="STRING" id="392500.Swoo_2243"/>
<feature type="transmembrane region" description="Helical" evidence="1">
    <location>
        <begin position="425"/>
        <end position="443"/>
    </location>
</feature>
<dbReference type="Proteomes" id="UP000002168">
    <property type="component" value="Chromosome"/>
</dbReference>
<gene>
    <name evidence="2" type="ordered locus">Swoo_2243</name>
</gene>
<reference evidence="2 3" key="1">
    <citation type="submission" date="2008-02" db="EMBL/GenBank/DDBJ databases">
        <title>Complete sequence of Shewanella woodyi ATCC 51908.</title>
        <authorList>
            <consortium name="US DOE Joint Genome Institute"/>
            <person name="Copeland A."/>
            <person name="Lucas S."/>
            <person name="Lapidus A."/>
            <person name="Glavina del Rio T."/>
            <person name="Dalin E."/>
            <person name="Tice H."/>
            <person name="Bruce D."/>
            <person name="Goodwin L."/>
            <person name="Pitluck S."/>
            <person name="Sims D."/>
            <person name="Brettin T."/>
            <person name="Detter J.C."/>
            <person name="Han C."/>
            <person name="Kuske C.R."/>
            <person name="Schmutz J."/>
            <person name="Larimer F."/>
            <person name="Land M."/>
            <person name="Hauser L."/>
            <person name="Kyrpides N."/>
            <person name="Lykidis A."/>
            <person name="Zhao J.-S."/>
            <person name="Richardson P."/>
        </authorList>
    </citation>
    <scope>NUCLEOTIDE SEQUENCE [LARGE SCALE GENOMIC DNA]</scope>
    <source>
        <strain evidence="3">ATCC 51908 / MS32</strain>
    </source>
</reference>
<organism evidence="2 3">
    <name type="scientific">Shewanella woodyi (strain ATCC 51908 / MS32)</name>
    <dbReference type="NCBI Taxonomy" id="392500"/>
    <lineage>
        <taxon>Bacteria</taxon>
        <taxon>Pseudomonadati</taxon>
        <taxon>Pseudomonadota</taxon>
        <taxon>Gammaproteobacteria</taxon>
        <taxon>Alteromonadales</taxon>
        <taxon>Shewanellaceae</taxon>
        <taxon>Shewanella</taxon>
    </lineage>
</organism>
<dbReference type="EMBL" id="CP000961">
    <property type="protein sequence ID" value="ACA86524.1"/>
    <property type="molecule type" value="Genomic_DNA"/>
</dbReference>
<dbReference type="RefSeq" id="WP_012324867.1">
    <property type="nucleotide sequence ID" value="NC_010506.1"/>
</dbReference>
<evidence type="ECO:0000313" key="3">
    <source>
        <dbReference type="Proteomes" id="UP000002168"/>
    </source>
</evidence>
<keyword evidence="1" id="KW-0472">Membrane</keyword>
<accession>B1KEE6</accession>
<dbReference type="InterPro" id="IPR021830">
    <property type="entry name" value="DUF3422"/>
</dbReference>
<name>B1KEE6_SHEWM</name>
<dbReference type="AlphaFoldDB" id="B1KEE6"/>
<proteinExistence type="predicted"/>
<protein>
    <recommendedName>
        <fullName evidence="4">DUF3422 domain-containing protein</fullName>
    </recommendedName>
</protein>
<keyword evidence="3" id="KW-1185">Reference proteome</keyword>